<sequence length="182" mass="19747">MPDPVTTPDPSQKRAAPMCMVLLGGAPGIGKSAVARECLGLAAAGARLTQWVDVDALWAHQPWEVSDRTTAMVQANLRAVIANADAAGMELVLVTWVFQDARMQDLVRSLAPTGLATVSVQLHAEPATWRRRFEADPGRPELGDFYRRRYDEAQRTPSDHVLHTDGKTARAVAVELAALLPD</sequence>
<protein>
    <recommendedName>
        <fullName evidence="3">AAA domain-containing protein</fullName>
    </recommendedName>
</protein>
<reference evidence="1 2" key="1">
    <citation type="submission" date="2021-04" db="EMBL/GenBank/DDBJ databases">
        <title>Ruania sp. nov., isolated from sandy soil of mangrove forest.</title>
        <authorList>
            <person name="Ge X."/>
            <person name="Huang R."/>
            <person name="Liu W."/>
        </authorList>
    </citation>
    <scope>NUCLEOTIDE SEQUENCE [LARGE SCALE GENOMIC DNA]</scope>
    <source>
        <strain evidence="1 2">N2-46</strain>
    </source>
</reference>
<dbReference type="SUPFAM" id="SSF52540">
    <property type="entry name" value="P-loop containing nucleoside triphosphate hydrolases"/>
    <property type="match status" value="1"/>
</dbReference>
<gene>
    <name evidence="1" type="ORF">KCQ71_07665</name>
</gene>
<evidence type="ECO:0000313" key="1">
    <source>
        <dbReference type="EMBL" id="MBZ2196026.1"/>
    </source>
</evidence>
<evidence type="ECO:0000313" key="2">
    <source>
        <dbReference type="Proteomes" id="UP000826651"/>
    </source>
</evidence>
<comment type="caution">
    <text evidence="1">The sequence shown here is derived from an EMBL/GenBank/DDBJ whole genome shotgun (WGS) entry which is preliminary data.</text>
</comment>
<accession>A0ABS7S6Q1</accession>
<dbReference type="Gene3D" id="3.40.50.300">
    <property type="entry name" value="P-loop containing nucleotide triphosphate hydrolases"/>
    <property type="match status" value="1"/>
</dbReference>
<dbReference type="Proteomes" id="UP000826651">
    <property type="component" value="Unassembled WGS sequence"/>
</dbReference>
<name>A0ABS7S6Q1_9MICO</name>
<dbReference type="EMBL" id="JAGSHT010000007">
    <property type="protein sequence ID" value="MBZ2196026.1"/>
    <property type="molecule type" value="Genomic_DNA"/>
</dbReference>
<dbReference type="RefSeq" id="WP_223404500.1">
    <property type="nucleotide sequence ID" value="NZ_JAGSHT010000007.1"/>
</dbReference>
<dbReference type="InterPro" id="IPR027417">
    <property type="entry name" value="P-loop_NTPase"/>
</dbReference>
<evidence type="ECO:0008006" key="3">
    <source>
        <dbReference type="Google" id="ProtNLM"/>
    </source>
</evidence>
<keyword evidence="2" id="KW-1185">Reference proteome</keyword>
<proteinExistence type="predicted"/>
<organism evidence="1 2">
    <name type="scientific">Occultella gossypii</name>
    <dbReference type="NCBI Taxonomy" id="2800820"/>
    <lineage>
        <taxon>Bacteria</taxon>
        <taxon>Bacillati</taxon>
        <taxon>Actinomycetota</taxon>
        <taxon>Actinomycetes</taxon>
        <taxon>Micrococcales</taxon>
        <taxon>Ruaniaceae</taxon>
        <taxon>Occultella</taxon>
    </lineage>
</organism>